<sequence length="334" mass="36724">MTVVKQWPIVQLQPRLQERFAHLIDNGRLAHAYLFNGTPESGTTALAQWIALRLFCSNLHNGVPCGQCANCQQILSGNHPDFLTIKPTGQTIKVDDIRYLRQEMSRTGLEQKRRVFVIDQADLLSAAAANSLLKFIEEPPGPVLIILLTEQKQRLLATILSRVQVIDFPPLTAGQMAGELTAEGLDQSLAPLFGALGADAATARELAESHTLNDMIQAMGQWLTALGHGDWQAFIIVQTRIMSLVKDKNSQILFLDLVVLALQDVVHYQYQTAAANFFPSEQTHIQQAAQELSPRVAADALTAALTTQTQLQGNVAFQGLMETLSAHILTQMAR</sequence>
<dbReference type="RefSeq" id="WP_057822419.1">
    <property type="nucleotide sequence ID" value="NZ_AZEC01000022.1"/>
</dbReference>
<dbReference type="NCBIfam" id="TIGR00678">
    <property type="entry name" value="holB"/>
    <property type="match status" value="1"/>
</dbReference>
<dbReference type="Pfam" id="PF13177">
    <property type="entry name" value="DNA_pol3_delta2"/>
    <property type="match status" value="1"/>
</dbReference>
<evidence type="ECO:0000313" key="2">
    <source>
        <dbReference type="Proteomes" id="UP000051330"/>
    </source>
</evidence>
<dbReference type="InterPro" id="IPR050238">
    <property type="entry name" value="DNA_Rep/Repair_Clamp_Loader"/>
</dbReference>
<name>A0A0R1MVY6_9LACO</name>
<comment type="caution">
    <text evidence="1">The sequence shown here is derived from an EMBL/GenBank/DDBJ whole genome shotgun (WGS) entry which is preliminary data.</text>
</comment>
<proteinExistence type="predicted"/>
<organism evidence="1 2">
    <name type="scientific">Schleiferilactobacillus perolens DSM 12744</name>
    <dbReference type="NCBI Taxonomy" id="1423792"/>
    <lineage>
        <taxon>Bacteria</taxon>
        <taxon>Bacillati</taxon>
        <taxon>Bacillota</taxon>
        <taxon>Bacilli</taxon>
        <taxon>Lactobacillales</taxon>
        <taxon>Lactobacillaceae</taxon>
        <taxon>Schleiferilactobacillus</taxon>
    </lineage>
</organism>
<dbReference type="PATRIC" id="fig|1423792.3.peg.1621"/>
<dbReference type="SUPFAM" id="SSF52540">
    <property type="entry name" value="P-loop containing nucleoside triphosphate hydrolases"/>
    <property type="match status" value="1"/>
</dbReference>
<dbReference type="OrthoDB" id="9810148at2"/>
<keyword evidence="1" id="KW-0808">Transferase</keyword>
<gene>
    <name evidence="1" type="ORF">FD09_GL001600</name>
</gene>
<evidence type="ECO:0000313" key="1">
    <source>
        <dbReference type="EMBL" id="KRL08499.1"/>
    </source>
</evidence>
<keyword evidence="1" id="KW-0239">DNA-directed DNA polymerase</keyword>
<dbReference type="STRING" id="1423792.FD09_GL001600"/>
<dbReference type="Proteomes" id="UP000051330">
    <property type="component" value="Unassembled WGS sequence"/>
</dbReference>
<dbReference type="InterPro" id="IPR004622">
    <property type="entry name" value="DNA_pol_HolB"/>
</dbReference>
<dbReference type="PANTHER" id="PTHR11669">
    <property type="entry name" value="REPLICATION FACTOR C / DNA POLYMERASE III GAMMA-TAU SUBUNIT"/>
    <property type="match status" value="1"/>
</dbReference>
<dbReference type="Gene3D" id="3.40.50.300">
    <property type="entry name" value="P-loop containing nucleotide triphosphate hydrolases"/>
    <property type="match status" value="1"/>
</dbReference>
<dbReference type="GO" id="GO:0006261">
    <property type="term" value="P:DNA-templated DNA replication"/>
    <property type="evidence" value="ECO:0007669"/>
    <property type="project" value="TreeGrafter"/>
</dbReference>
<dbReference type="AlphaFoldDB" id="A0A0R1MVY6"/>
<reference evidence="1 2" key="1">
    <citation type="journal article" date="2015" name="Genome Announc.">
        <title>Expanding the biotechnology potential of lactobacilli through comparative genomics of 213 strains and associated genera.</title>
        <authorList>
            <person name="Sun Z."/>
            <person name="Harris H.M."/>
            <person name="McCann A."/>
            <person name="Guo C."/>
            <person name="Argimon S."/>
            <person name="Zhang W."/>
            <person name="Yang X."/>
            <person name="Jeffery I.B."/>
            <person name="Cooney J.C."/>
            <person name="Kagawa T.F."/>
            <person name="Liu W."/>
            <person name="Song Y."/>
            <person name="Salvetti E."/>
            <person name="Wrobel A."/>
            <person name="Rasinkangas P."/>
            <person name="Parkhill J."/>
            <person name="Rea M.C."/>
            <person name="O'Sullivan O."/>
            <person name="Ritari J."/>
            <person name="Douillard F.P."/>
            <person name="Paul Ross R."/>
            <person name="Yang R."/>
            <person name="Briner A.E."/>
            <person name="Felis G.E."/>
            <person name="de Vos W.M."/>
            <person name="Barrangou R."/>
            <person name="Klaenhammer T.R."/>
            <person name="Caufield P.W."/>
            <person name="Cui Y."/>
            <person name="Zhang H."/>
            <person name="O'Toole P.W."/>
        </authorList>
    </citation>
    <scope>NUCLEOTIDE SEQUENCE [LARGE SCALE GENOMIC DNA]</scope>
    <source>
        <strain evidence="1 2">DSM 12744</strain>
    </source>
</reference>
<protein>
    <submittedName>
        <fullName evidence="1">DNA-directed DNA polymerase III subunit delta</fullName>
    </submittedName>
</protein>
<dbReference type="InterPro" id="IPR027417">
    <property type="entry name" value="P-loop_NTPase"/>
</dbReference>
<accession>A0A0R1MVY6</accession>
<keyword evidence="2" id="KW-1185">Reference proteome</keyword>
<keyword evidence="1" id="KW-0548">Nucleotidyltransferase</keyword>
<dbReference type="GO" id="GO:0003887">
    <property type="term" value="F:DNA-directed DNA polymerase activity"/>
    <property type="evidence" value="ECO:0007669"/>
    <property type="project" value="UniProtKB-KW"/>
</dbReference>
<dbReference type="PANTHER" id="PTHR11669:SF8">
    <property type="entry name" value="DNA POLYMERASE III SUBUNIT DELTA"/>
    <property type="match status" value="1"/>
</dbReference>
<dbReference type="EMBL" id="AZEC01000022">
    <property type="protein sequence ID" value="KRL08499.1"/>
    <property type="molecule type" value="Genomic_DNA"/>
</dbReference>
<dbReference type="GO" id="GO:0008408">
    <property type="term" value="F:3'-5' exonuclease activity"/>
    <property type="evidence" value="ECO:0007669"/>
    <property type="project" value="InterPro"/>
</dbReference>